<evidence type="ECO:0008006" key="3">
    <source>
        <dbReference type="Google" id="ProtNLM"/>
    </source>
</evidence>
<dbReference type="Proteomes" id="UP001212160">
    <property type="component" value="Unassembled WGS sequence"/>
</dbReference>
<sequence>MANSITLRKQYSTMLDLVYKKSSLTSVLDGPSDLIREGANANEILIPKMSMQGLANYDKSAGYVNGDVTLDYETVKCTYDRGRKFNVDAMDNIESAGVAFGRLAGEFIRTQVVPELDAWRFSQYAQISGITSANGALADGKATLAALRAARNAIEDAEGDVSTCYLFINPALVGMVEDLDTTASKRALDGWAGIIRVPSARFYTKIDLTANGAGGFVRNTQGKAINFMAIDRNAAIQYQKHTVPKIISPDQNQSADAYMYAYRTVGMCDAYKNKLKGIYCHHVGE</sequence>
<organism evidence="1 2">
    <name type="scientific">Mediterraneibacter gnavus</name>
    <name type="common">Ruminococcus gnavus</name>
    <dbReference type="NCBI Taxonomy" id="33038"/>
    <lineage>
        <taxon>Bacteria</taxon>
        <taxon>Bacillati</taxon>
        <taxon>Bacillota</taxon>
        <taxon>Clostridia</taxon>
        <taxon>Lachnospirales</taxon>
        <taxon>Lachnospiraceae</taxon>
        <taxon>Mediterraneibacter</taxon>
    </lineage>
</organism>
<protein>
    <recommendedName>
        <fullName evidence="3">Capsid protein</fullName>
    </recommendedName>
</protein>
<name>A0AAW6DIL8_MEDGN</name>
<dbReference type="EMBL" id="JAQMLA010000071">
    <property type="protein sequence ID" value="MDB8688243.1"/>
    <property type="molecule type" value="Genomic_DNA"/>
</dbReference>
<dbReference type="AlphaFoldDB" id="A0AAW6DIL8"/>
<evidence type="ECO:0000313" key="1">
    <source>
        <dbReference type="EMBL" id="MDB8688243.1"/>
    </source>
</evidence>
<comment type="caution">
    <text evidence="1">The sequence shown here is derived from an EMBL/GenBank/DDBJ whole genome shotgun (WGS) entry which is preliminary data.</text>
</comment>
<dbReference type="RefSeq" id="WP_272108195.1">
    <property type="nucleotide sequence ID" value="NZ_JAQMLA010000071.1"/>
</dbReference>
<reference evidence="1" key="1">
    <citation type="submission" date="2023-01" db="EMBL/GenBank/DDBJ databases">
        <title>Human gut microbiome strain richness.</title>
        <authorList>
            <person name="Chen-Liaw A."/>
        </authorList>
    </citation>
    <scope>NUCLEOTIDE SEQUENCE</scope>
    <source>
        <strain evidence="1">RTP21484st1_H11_RTP21484_190118</strain>
    </source>
</reference>
<gene>
    <name evidence="1" type="ORF">PNW85_16540</name>
</gene>
<accession>A0AAW6DIL8</accession>
<evidence type="ECO:0000313" key="2">
    <source>
        <dbReference type="Proteomes" id="UP001212160"/>
    </source>
</evidence>
<proteinExistence type="predicted"/>